<dbReference type="GO" id="GO:0008168">
    <property type="term" value="F:methyltransferase activity"/>
    <property type="evidence" value="ECO:0007669"/>
    <property type="project" value="UniProtKB-KW"/>
</dbReference>
<name>A0A1Y0IB82_9GAMM</name>
<evidence type="ECO:0000313" key="3">
    <source>
        <dbReference type="Proteomes" id="UP000196027"/>
    </source>
</evidence>
<dbReference type="GO" id="GO:0032259">
    <property type="term" value="P:methylation"/>
    <property type="evidence" value="ECO:0007669"/>
    <property type="project" value="UniProtKB-KW"/>
</dbReference>
<protein>
    <submittedName>
        <fullName evidence="2">SAM-dependent methyltransferase</fullName>
    </submittedName>
</protein>
<dbReference type="Proteomes" id="UP000196027">
    <property type="component" value="Chromosome"/>
</dbReference>
<dbReference type="InterPro" id="IPR016584">
    <property type="entry name" value="MeTrfase_VrtF"/>
</dbReference>
<feature type="domain" description="Methyltransferase type 12" evidence="1">
    <location>
        <begin position="57"/>
        <end position="155"/>
    </location>
</feature>
<dbReference type="AlphaFoldDB" id="A0A1Y0IB82"/>
<proteinExistence type="predicted"/>
<dbReference type="Gene3D" id="3.40.50.150">
    <property type="entry name" value="Vaccinia Virus protein VP39"/>
    <property type="match status" value="1"/>
</dbReference>
<dbReference type="PIRSF" id="PIRSF011491">
    <property type="entry name" value="Mtase_YbcY_prd"/>
    <property type="match status" value="1"/>
</dbReference>
<dbReference type="InterPro" id="IPR029063">
    <property type="entry name" value="SAM-dependent_MTases_sf"/>
</dbReference>
<evidence type="ECO:0000313" key="2">
    <source>
        <dbReference type="EMBL" id="ARU57782.1"/>
    </source>
</evidence>
<dbReference type="RefSeq" id="WP_198343032.1">
    <property type="nucleotide sequence ID" value="NZ_CP021425.1"/>
</dbReference>
<dbReference type="SUPFAM" id="SSF53335">
    <property type="entry name" value="S-adenosyl-L-methionine-dependent methyltransferases"/>
    <property type="match status" value="1"/>
</dbReference>
<keyword evidence="3" id="KW-1185">Reference proteome</keyword>
<dbReference type="CDD" id="cd02440">
    <property type="entry name" value="AdoMet_MTases"/>
    <property type="match status" value="1"/>
</dbReference>
<dbReference type="InterPro" id="IPR013217">
    <property type="entry name" value="Methyltransf_12"/>
</dbReference>
<organism evidence="2 3">
    <name type="scientific">Oleiphilus messinensis</name>
    <dbReference type="NCBI Taxonomy" id="141451"/>
    <lineage>
        <taxon>Bacteria</taxon>
        <taxon>Pseudomonadati</taxon>
        <taxon>Pseudomonadota</taxon>
        <taxon>Gammaproteobacteria</taxon>
        <taxon>Oceanospirillales</taxon>
        <taxon>Oleiphilaceae</taxon>
        <taxon>Oleiphilus</taxon>
    </lineage>
</organism>
<gene>
    <name evidence="2" type="ORF">OLMES_3761</name>
</gene>
<accession>A0A1Y0IB82</accession>
<keyword evidence="2" id="KW-0808">Transferase</keyword>
<sequence>MDSMFEAKVDKAAAVYSPLALKVYDGLVLKFSNRFLWQCPSDQILALYNRYISSHHLEVGVGTGYFLDRCVFPDASPVITLLDLSEHCLAKTAHRIKRYQPVSVKHNVFEVIPSSVGAFESIAINYVLHCIPGTMMEKASVFDNLKSRLKPGGVLFGSTILSSGDTAHNSVSLEQEASLTHRGWQTISDAAAQRLMALYNRKGIFNNQNDHLDALTRVLQQRFNDVKVRVHGRVALFVASDNALK</sequence>
<dbReference type="Pfam" id="PF08242">
    <property type="entry name" value="Methyltransf_12"/>
    <property type="match status" value="1"/>
</dbReference>
<dbReference type="EMBL" id="CP021425">
    <property type="protein sequence ID" value="ARU57782.1"/>
    <property type="molecule type" value="Genomic_DNA"/>
</dbReference>
<reference evidence="2 3" key="1">
    <citation type="submission" date="2017-05" db="EMBL/GenBank/DDBJ databases">
        <title>Genomic insights into alkan degradation activity of Oleiphilus messinensis.</title>
        <authorList>
            <person name="Kozyavkin S.A."/>
            <person name="Slesarev A.I."/>
            <person name="Golyshin P.N."/>
            <person name="Korzhenkov A."/>
            <person name="Golyshina O.N."/>
            <person name="Toshchakov S.V."/>
        </authorList>
    </citation>
    <scope>NUCLEOTIDE SEQUENCE [LARGE SCALE GENOMIC DNA]</scope>
    <source>
        <strain evidence="2 3">ME102</strain>
    </source>
</reference>
<evidence type="ECO:0000259" key="1">
    <source>
        <dbReference type="Pfam" id="PF08242"/>
    </source>
</evidence>
<keyword evidence="2" id="KW-0489">Methyltransferase</keyword>
<dbReference type="KEGG" id="ome:OLMES_3761"/>